<evidence type="ECO:0000256" key="10">
    <source>
        <dbReference type="SAM" id="MobiDB-lite"/>
    </source>
</evidence>
<dbReference type="EC" id="5.6.2.2" evidence="9"/>
<keyword evidence="9" id="KW-0547">Nucleotide-binding</keyword>
<organism evidence="12 13">
    <name type="scientific">Limosilactobacillus reuteri</name>
    <name type="common">Lactobacillus reuteri</name>
    <dbReference type="NCBI Taxonomy" id="1598"/>
    <lineage>
        <taxon>Bacteria</taxon>
        <taxon>Bacillati</taxon>
        <taxon>Bacillota</taxon>
        <taxon>Bacilli</taxon>
        <taxon>Lactobacillales</taxon>
        <taxon>Lactobacillaceae</taxon>
        <taxon>Limosilactobacillus</taxon>
    </lineage>
</organism>
<dbReference type="InterPro" id="IPR000565">
    <property type="entry name" value="Topo_IIA_B"/>
</dbReference>
<comment type="subunit">
    <text evidence="8 9">Heterotetramer composed of ParC and ParE.</text>
</comment>
<keyword evidence="9" id="KW-0799">Topoisomerase</keyword>
<dbReference type="Pfam" id="PF00204">
    <property type="entry name" value="DNA_gyraseB"/>
    <property type="match status" value="1"/>
</dbReference>
<evidence type="ECO:0000313" key="12">
    <source>
        <dbReference type="EMBL" id="PTM30881.1"/>
    </source>
</evidence>
<gene>
    <name evidence="9 12" type="primary">parE</name>
    <name evidence="12" type="ORF">DA796_00500</name>
</gene>
<dbReference type="InterPro" id="IPR018522">
    <property type="entry name" value="TopoIIA_CS"/>
</dbReference>
<accession>A0ABD6XCD2</accession>
<name>A0ABD6XCD2_LIMRT</name>
<dbReference type="FunFam" id="3.30.565.10:FF:000002">
    <property type="entry name" value="DNA gyrase subunit B"/>
    <property type="match status" value="1"/>
</dbReference>
<keyword evidence="9" id="KW-0067">ATP-binding</keyword>
<keyword evidence="6 9" id="KW-0238">DNA-binding</keyword>
<feature type="site" description="Interaction with DNA" evidence="9">
    <location>
        <position position="460"/>
    </location>
</feature>
<feature type="binding site" evidence="9">
    <location>
        <begin position="116"/>
        <end position="122"/>
    </location>
    <ligand>
        <name>ATP</name>
        <dbReference type="ChEBI" id="CHEBI:30616"/>
    </ligand>
</feature>
<evidence type="ECO:0000313" key="13">
    <source>
        <dbReference type="Proteomes" id="UP000241783"/>
    </source>
</evidence>
<dbReference type="AlphaFoldDB" id="A0ABD6XCD2"/>
<dbReference type="Proteomes" id="UP000241783">
    <property type="component" value="Unassembled WGS sequence"/>
</dbReference>
<comment type="similarity">
    <text evidence="9">Belongs to the type II topoisomerase family. ParE type 2 subfamily.</text>
</comment>
<dbReference type="PANTHER" id="PTHR45866">
    <property type="entry name" value="DNA GYRASE/TOPOISOMERASE SUBUNIT B"/>
    <property type="match status" value="1"/>
</dbReference>
<dbReference type="GO" id="GO:0034335">
    <property type="term" value="F:DNA negative supercoiling activity"/>
    <property type="evidence" value="ECO:0007669"/>
    <property type="project" value="UniProtKB-ARBA"/>
</dbReference>
<dbReference type="InterPro" id="IPR013506">
    <property type="entry name" value="Topo_IIA_bsu_dom2"/>
</dbReference>
<dbReference type="PROSITE" id="PS00177">
    <property type="entry name" value="TOPOISOMERASE_II"/>
    <property type="match status" value="1"/>
</dbReference>
<dbReference type="InterPro" id="IPR014721">
    <property type="entry name" value="Ribsml_uS5_D2-typ_fold_subgr"/>
</dbReference>
<evidence type="ECO:0000256" key="7">
    <source>
        <dbReference type="ARBA" id="ARBA00023235"/>
    </source>
</evidence>
<evidence type="ECO:0000256" key="1">
    <source>
        <dbReference type="ARBA" id="ARBA00000185"/>
    </source>
</evidence>
<dbReference type="GO" id="GO:0005524">
    <property type="term" value="F:ATP binding"/>
    <property type="evidence" value="ECO:0007669"/>
    <property type="project" value="UniProtKB-UniRule"/>
</dbReference>
<dbReference type="SUPFAM" id="SSF55874">
    <property type="entry name" value="ATPase domain of HSP90 chaperone/DNA topoisomerase II/histidine kinase"/>
    <property type="match status" value="1"/>
</dbReference>
<dbReference type="Pfam" id="PF02518">
    <property type="entry name" value="HATPase_c"/>
    <property type="match status" value="1"/>
</dbReference>
<keyword evidence="7 9" id="KW-0413">Isomerase</keyword>
<dbReference type="Gene3D" id="3.40.50.670">
    <property type="match status" value="1"/>
</dbReference>
<dbReference type="PROSITE" id="PS50880">
    <property type="entry name" value="TOPRIM"/>
    <property type="match status" value="1"/>
</dbReference>
<feature type="region of interest" description="Disordered" evidence="10">
    <location>
        <begin position="389"/>
        <end position="419"/>
    </location>
</feature>
<feature type="site" description="Interaction with DNA" evidence="9">
    <location>
        <position position="512"/>
    </location>
</feature>
<dbReference type="GO" id="GO:0046872">
    <property type="term" value="F:metal ion binding"/>
    <property type="evidence" value="ECO:0007669"/>
    <property type="project" value="UniProtKB-KW"/>
</dbReference>
<dbReference type="GO" id="GO:0006265">
    <property type="term" value="P:DNA topological change"/>
    <property type="evidence" value="ECO:0007669"/>
    <property type="project" value="UniProtKB-UniRule"/>
</dbReference>
<comment type="cofactor">
    <cofactor evidence="2">
        <name>Mg(2+)</name>
        <dbReference type="ChEBI" id="CHEBI:18420"/>
    </cofactor>
</comment>
<dbReference type="InterPro" id="IPR002288">
    <property type="entry name" value="DNA_gyrase_B_C"/>
</dbReference>
<feature type="compositionally biased region" description="Basic residues" evidence="10">
    <location>
        <begin position="393"/>
        <end position="407"/>
    </location>
</feature>
<proteinExistence type="inferred from homology"/>
<dbReference type="SMART" id="SM00433">
    <property type="entry name" value="TOP2c"/>
    <property type="match status" value="1"/>
</dbReference>
<feature type="binding site" evidence="9">
    <location>
        <position position="75"/>
    </location>
    <ligand>
        <name>ATP</name>
        <dbReference type="ChEBI" id="CHEBI:30616"/>
    </ligand>
</feature>
<protein>
    <recommendedName>
        <fullName evidence="9">DNA topoisomerase 4 subunit B</fullName>
        <ecNumber evidence="9">5.6.2.2</ecNumber>
    </recommendedName>
    <alternativeName>
        <fullName evidence="9">Topoisomerase IV subunit B</fullName>
    </alternativeName>
</protein>
<comment type="function">
    <text evidence="9">Topoisomerase IV is essential for chromosome segregation. It relaxes supercoiled DNA. Performs the decatenation events required during the replication of a circular DNA molecule.</text>
</comment>
<dbReference type="InterPro" id="IPR020568">
    <property type="entry name" value="Ribosomal_Su5_D2-typ_SF"/>
</dbReference>
<dbReference type="PANTHER" id="PTHR45866:SF12">
    <property type="entry name" value="DNA TOPOISOMERASE 4 SUBUNIT B"/>
    <property type="match status" value="1"/>
</dbReference>
<dbReference type="GO" id="GO:0007059">
    <property type="term" value="P:chromosome segregation"/>
    <property type="evidence" value="ECO:0007669"/>
    <property type="project" value="UniProtKB-UniRule"/>
</dbReference>
<dbReference type="PRINTS" id="PR01159">
    <property type="entry name" value="DNAGYRASEB"/>
</dbReference>
<dbReference type="CDD" id="cd00822">
    <property type="entry name" value="TopoII_Trans_DNA_gyrase"/>
    <property type="match status" value="1"/>
</dbReference>
<dbReference type="FunFam" id="3.40.50.670:FF:000002">
    <property type="entry name" value="DNA gyrase subunit B"/>
    <property type="match status" value="1"/>
</dbReference>
<feature type="binding site" evidence="9">
    <location>
        <position position="343"/>
    </location>
    <ligand>
        <name>ATP</name>
        <dbReference type="ChEBI" id="CHEBI:30616"/>
    </ligand>
</feature>
<comment type="catalytic activity">
    <reaction evidence="1 9">
        <text>ATP-dependent breakage, passage and rejoining of double-stranded DNA.</text>
        <dbReference type="EC" id="5.6.2.2"/>
    </reaction>
</comment>
<dbReference type="GO" id="GO:0003677">
    <property type="term" value="F:DNA binding"/>
    <property type="evidence" value="ECO:0007669"/>
    <property type="project" value="UniProtKB-UniRule"/>
</dbReference>
<dbReference type="NCBIfam" id="NF004189">
    <property type="entry name" value="PRK05644.1"/>
    <property type="match status" value="1"/>
</dbReference>
<dbReference type="InterPro" id="IPR005740">
    <property type="entry name" value="ParE_type2"/>
</dbReference>
<dbReference type="CDD" id="cd16928">
    <property type="entry name" value="HATPase_GyrB-like"/>
    <property type="match status" value="1"/>
</dbReference>
<evidence type="ECO:0000256" key="3">
    <source>
        <dbReference type="ARBA" id="ARBA00010708"/>
    </source>
</evidence>
<dbReference type="Pfam" id="PF00986">
    <property type="entry name" value="DNA_gyraseB_C"/>
    <property type="match status" value="1"/>
</dbReference>
<evidence type="ECO:0000256" key="9">
    <source>
        <dbReference type="HAMAP-Rule" id="MF_00939"/>
    </source>
</evidence>
<evidence type="ECO:0000256" key="6">
    <source>
        <dbReference type="ARBA" id="ARBA00023125"/>
    </source>
</evidence>
<dbReference type="SUPFAM" id="SSF56719">
    <property type="entry name" value="Type II DNA topoisomerase"/>
    <property type="match status" value="1"/>
</dbReference>
<dbReference type="InterPro" id="IPR013759">
    <property type="entry name" value="Topo_IIA_B_C"/>
</dbReference>
<evidence type="ECO:0000256" key="8">
    <source>
        <dbReference type="ARBA" id="ARBA00063644"/>
    </source>
</evidence>
<feature type="binding site" evidence="9">
    <location>
        <position position="48"/>
    </location>
    <ligand>
        <name>ATP</name>
        <dbReference type="ChEBI" id="CHEBI:30616"/>
    </ligand>
</feature>
<dbReference type="SUPFAM" id="SSF54211">
    <property type="entry name" value="Ribosomal protein S5 domain 2-like"/>
    <property type="match status" value="1"/>
</dbReference>
<dbReference type="FunFam" id="3.30.230.10:FF:000005">
    <property type="entry name" value="DNA gyrase subunit B"/>
    <property type="match status" value="1"/>
</dbReference>
<dbReference type="Pfam" id="PF01751">
    <property type="entry name" value="Toprim"/>
    <property type="match status" value="1"/>
</dbReference>
<keyword evidence="4" id="KW-0479">Metal-binding</keyword>
<dbReference type="Gene3D" id="3.30.565.10">
    <property type="entry name" value="Histidine kinase-like ATPase, C-terminal domain"/>
    <property type="match status" value="1"/>
</dbReference>
<keyword evidence="5" id="KW-0460">Magnesium</keyword>
<reference evidence="12 13" key="1">
    <citation type="submission" date="2018-03" db="EMBL/GenBank/DDBJ databases">
        <title>Genome Sequences of Lactobacillus sp. Isolates from Traditional Turkish Sourdough.</title>
        <authorList>
            <person name="Skory C.D."/>
            <person name="Dertli E."/>
        </authorList>
    </citation>
    <scope>NUCLEOTIDE SEQUENCE [LARGE SCALE GENOMIC DNA]</scope>
    <source>
        <strain evidence="12 13">E81</strain>
    </source>
</reference>
<dbReference type="InterPro" id="IPR036890">
    <property type="entry name" value="HATPase_C_sf"/>
</dbReference>
<dbReference type="HAMAP" id="MF_00939">
    <property type="entry name" value="ParE_type2"/>
    <property type="match status" value="1"/>
</dbReference>
<evidence type="ECO:0000259" key="11">
    <source>
        <dbReference type="PROSITE" id="PS50880"/>
    </source>
</evidence>
<dbReference type="InterPro" id="IPR006171">
    <property type="entry name" value="TOPRIM_dom"/>
</dbReference>
<dbReference type="Gene3D" id="3.30.230.10">
    <property type="match status" value="1"/>
</dbReference>
<dbReference type="SMART" id="SM00387">
    <property type="entry name" value="HATPase_c"/>
    <property type="match status" value="1"/>
</dbReference>
<evidence type="ECO:0000256" key="4">
    <source>
        <dbReference type="ARBA" id="ARBA00022723"/>
    </source>
</evidence>
<dbReference type="NCBIfam" id="TIGR01058">
    <property type="entry name" value="parE_Gpos"/>
    <property type="match status" value="1"/>
</dbReference>
<dbReference type="EMBL" id="PZQO01000001">
    <property type="protein sequence ID" value="PTM30881.1"/>
    <property type="molecule type" value="Genomic_DNA"/>
</dbReference>
<feature type="region of interest" description="Disordered" evidence="10">
    <location>
        <begin position="645"/>
        <end position="669"/>
    </location>
</feature>
<comment type="similarity">
    <text evidence="3">Belongs to the type II topoisomerase GyrB family.</text>
</comment>
<feature type="domain" description="Toprim" evidence="11">
    <location>
        <begin position="426"/>
        <end position="540"/>
    </location>
</feature>
<dbReference type="PRINTS" id="PR00418">
    <property type="entry name" value="TPI2FAMILY"/>
</dbReference>
<dbReference type="InterPro" id="IPR001241">
    <property type="entry name" value="Topo_IIA"/>
</dbReference>
<evidence type="ECO:0000256" key="5">
    <source>
        <dbReference type="ARBA" id="ARBA00022842"/>
    </source>
</evidence>
<comment type="caution">
    <text evidence="12">The sequence shown here is derived from an EMBL/GenBank/DDBJ whole genome shotgun (WGS) entry which is preliminary data.</text>
</comment>
<feature type="site" description="Interaction with DNA" evidence="9">
    <location>
        <position position="628"/>
    </location>
</feature>
<dbReference type="InterPro" id="IPR003594">
    <property type="entry name" value="HATPase_dom"/>
</dbReference>
<dbReference type="InterPro" id="IPR013760">
    <property type="entry name" value="Topo_IIA-like_dom_sf"/>
</dbReference>
<evidence type="ECO:0000256" key="2">
    <source>
        <dbReference type="ARBA" id="ARBA00001946"/>
    </source>
</evidence>
<sequence length="669" mass="74337">MAKEEVKYDASSIQVLKGLEAVRKRPGMYIGSTDSRGLHHLVYEIVDNAVDEALSGYGDEINVTIEADNAITVQDHGRGMPVGMHASGKPTPEVIMTVLHAGGKFGQSDGYKTSGGLHGVGASVVNALSSHLTLTIVRDHVRYQEIFKDGGQPVGTLKKLGKTKAENGTTVSFKPDPKIFSTTVYDYNTLANRLRESAFLLKGIKIILTDKRAGQEKQDVFQFDNGIQEFVSYLNEGKDVLGKTLYFDGKQDGVEVEVAAQYNDGYSESLLSFVNNVRTPDGGTHEAGFRSAWTKTFNEYAKKVGLLKANDKNLEGSDVREGLTAVISVRIPERLLQFEGQTKDKLGTPEARKIVDAIVSEQLNYALMENGDFAQMLIRKALKAREAREAARKARNQARGGKRKGKKERNLSGKLTPAQSKNAKKNELFLVEGDSAGGSAKQGRDRKFQAILPLRGKVLNTEKAKLDDVLKNEELNTIIYTVGAGAGSEFNVEDSNYDKIIIMTDADDDGAHIQILLLTFFYKYMRPMIEAGKIYIALPPLYRLQRGRGAKTNITYAWTNEELTKLTKKMGKGAQLQRFKGLGEMNADQLWETTMNPETRTLIQVRIEDAELAERRVTTLMGNKVEPRREWIEENVQFTLADDQESDKLVENKGQLPQTKEPTINTWNK</sequence>
<feature type="binding site" evidence="9">
    <location>
        <position position="8"/>
    </location>
    <ligand>
        <name>ATP</name>
        <dbReference type="ChEBI" id="CHEBI:30616"/>
    </ligand>
</feature>
<feature type="compositionally biased region" description="Polar residues" evidence="10">
    <location>
        <begin position="655"/>
        <end position="669"/>
    </location>
</feature>